<protein>
    <recommendedName>
        <fullName evidence="6">UsfY protein</fullName>
    </recommendedName>
</protein>
<accession>A0AA37PM98</accession>
<keyword evidence="1" id="KW-1133">Transmembrane helix</keyword>
<dbReference type="EMBL" id="BFCH01000002">
    <property type="protein sequence ID" value="GBG35984.1"/>
    <property type="molecule type" value="Genomic_DNA"/>
</dbReference>
<reference evidence="3" key="4">
    <citation type="submission" date="2022-04" db="EMBL/GenBank/DDBJ databases">
        <authorList>
            <person name="Komine T."/>
            <person name="Fukano H."/>
            <person name="Wada S."/>
        </authorList>
    </citation>
    <scope>NUCLEOTIDE SEQUENCE</scope>
    <source>
        <strain evidence="3">NJB18185</strain>
    </source>
</reference>
<organism evidence="3 5">
    <name type="scientific">Mycobacterium montefiorense</name>
    <dbReference type="NCBI Taxonomy" id="154654"/>
    <lineage>
        <taxon>Bacteria</taxon>
        <taxon>Bacillati</taxon>
        <taxon>Actinomycetota</taxon>
        <taxon>Actinomycetes</taxon>
        <taxon>Mycobacteriales</taxon>
        <taxon>Mycobacteriaceae</taxon>
        <taxon>Mycobacterium</taxon>
        <taxon>Mycobacterium simiae complex</taxon>
    </lineage>
</organism>
<reference evidence="4" key="2">
    <citation type="submission" date="2018-04" db="EMBL/GenBank/DDBJ databases">
        <title>Draft genome sequence of Mycobacterium montefiorense isolated from Japanese black salamander.</title>
        <authorList>
            <person name="Fukano H."/>
            <person name="Yoshida M."/>
            <person name="Shimizu A."/>
            <person name="Iwao H."/>
            <person name="Kurata O."/>
            <person name="Katayama Y."/>
            <person name="Omatsu T."/>
            <person name="Mizutani T."/>
            <person name="Wada S."/>
            <person name="Hoshino Y."/>
        </authorList>
    </citation>
    <scope>NUCLEOTIDE SEQUENCE [LARGE SCALE GENOMIC DNA]</scope>
    <source>
        <strain evidence="4">BS</strain>
    </source>
</reference>
<feature type="transmembrane region" description="Helical" evidence="1">
    <location>
        <begin position="61"/>
        <end position="83"/>
    </location>
</feature>
<keyword evidence="4" id="KW-1185">Reference proteome</keyword>
<dbReference type="EMBL" id="BQYH01000016">
    <property type="protein sequence ID" value="GKU72792.1"/>
    <property type="molecule type" value="Genomic_DNA"/>
</dbReference>
<sequence length="109" mass="11146">MPNTFGEESEMNYPVDYARTTRQHAGESLKNSANIPGLAAVAAAVTTLAAGLYQLAAGHVLIGVVAAIAAVAFGVAGSGRLIAAHRHVRKAELQLVAMCRNAPAPPPSS</sequence>
<evidence type="ECO:0000313" key="3">
    <source>
        <dbReference type="EMBL" id="GKU72792.1"/>
    </source>
</evidence>
<reference evidence="3" key="3">
    <citation type="journal article" date="2022" name="Microbiol. Resour. Announc.">
        <title>Draft Genome Sequences of Eight Mycobacterium montefiorense Strains Isolated from Salamanders in Captivity.</title>
        <authorList>
            <person name="Komine T."/>
            <person name="Ihara H."/>
            <person name="Fukano H."/>
            <person name="Hoshino Y."/>
            <person name="Kurata O."/>
            <person name="Wada S."/>
        </authorList>
    </citation>
    <scope>NUCLEOTIDE SEQUENCE</scope>
    <source>
        <strain evidence="3">NJB18185</strain>
    </source>
</reference>
<evidence type="ECO:0000313" key="5">
    <source>
        <dbReference type="Proteomes" id="UP001139505"/>
    </source>
</evidence>
<keyword evidence="1" id="KW-0472">Membrane</keyword>
<dbReference type="Proteomes" id="UP001139505">
    <property type="component" value="Unassembled WGS sequence"/>
</dbReference>
<name>A0AA37PM98_9MYCO</name>
<proteinExistence type="predicted"/>
<feature type="transmembrane region" description="Helical" evidence="1">
    <location>
        <begin position="35"/>
        <end position="55"/>
    </location>
</feature>
<evidence type="ECO:0000313" key="2">
    <source>
        <dbReference type="EMBL" id="GBG35984.1"/>
    </source>
</evidence>
<evidence type="ECO:0000256" key="1">
    <source>
        <dbReference type="SAM" id="Phobius"/>
    </source>
</evidence>
<dbReference type="AlphaFoldDB" id="A0AA37PM98"/>
<gene>
    <name evidence="2" type="ORF">MmonteBS_03560</name>
    <name evidence="3" type="ORF">NJB18185_25640</name>
</gene>
<evidence type="ECO:0000313" key="4">
    <source>
        <dbReference type="Proteomes" id="UP000245060"/>
    </source>
</evidence>
<comment type="caution">
    <text evidence="3">The sequence shown here is derived from an EMBL/GenBank/DDBJ whole genome shotgun (WGS) entry which is preliminary data.</text>
</comment>
<reference evidence="2" key="1">
    <citation type="journal article" date="2018" name="Genome Announc.">
        <title>Draft Genome Sequence of Mycobacterium montefiorense Isolated from Japanese Black Salamander (Hynobius nigrescens).</title>
        <authorList>
            <person name="Fukano H."/>
            <person name="Yoshida M."/>
            <person name="Shimizu A."/>
            <person name="Iwao H."/>
            <person name="Katayama Y."/>
            <person name="Omatsu T."/>
            <person name="Mizutani T."/>
            <person name="Kurata O."/>
            <person name="Wada S."/>
            <person name="Hoshino Y."/>
        </authorList>
    </citation>
    <scope>NUCLEOTIDE SEQUENCE</scope>
    <source>
        <strain evidence="2">BS</strain>
    </source>
</reference>
<dbReference type="Proteomes" id="UP000245060">
    <property type="component" value="Unassembled WGS sequence"/>
</dbReference>
<keyword evidence="1" id="KW-0812">Transmembrane</keyword>
<evidence type="ECO:0008006" key="6">
    <source>
        <dbReference type="Google" id="ProtNLM"/>
    </source>
</evidence>